<dbReference type="KEGG" id="tfl:RPIT_09405"/>
<dbReference type="Proteomes" id="UP000188324">
    <property type="component" value="Chromosome"/>
</dbReference>
<dbReference type="AlphaFoldDB" id="A0A1Q2CFT6"/>
<evidence type="ECO:0000313" key="2">
    <source>
        <dbReference type="Proteomes" id="UP000188324"/>
    </source>
</evidence>
<organism evidence="1 2">
    <name type="scientific">Tessaracoccus flavus</name>
    <dbReference type="NCBI Taxonomy" id="1610493"/>
    <lineage>
        <taxon>Bacteria</taxon>
        <taxon>Bacillati</taxon>
        <taxon>Actinomycetota</taxon>
        <taxon>Actinomycetes</taxon>
        <taxon>Propionibacteriales</taxon>
        <taxon>Propionibacteriaceae</taxon>
        <taxon>Tessaracoccus</taxon>
    </lineage>
</organism>
<dbReference type="STRING" id="1610493.RPIT_09405"/>
<accession>A0A1Q2CFT6</accession>
<keyword evidence="2" id="KW-1185">Reference proteome</keyword>
<protein>
    <submittedName>
        <fullName evidence="1">Uncharacterized protein</fullName>
    </submittedName>
</protein>
<evidence type="ECO:0000313" key="1">
    <source>
        <dbReference type="EMBL" id="AQP44974.1"/>
    </source>
</evidence>
<proteinExistence type="predicted"/>
<dbReference type="OrthoDB" id="3728653at2"/>
<dbReference type="RefSeq" id="WP_077342577.1">
    <property type="nucleotide sequence ID" value="NZ_CP019605.1"/>
</dbReference>
<name>A0A1Q2CFT6_9ACTN</name>
<dbReference type="Pfam" id="PF12277">
    <property type="entry name" value="DUF3618"/>
    <property type="match status" value="1"/>
</dbReference>
<dbReference type="InterPro" id="IPR022062">
    <property type="entry name" value="DUF3618"/>
</dbReference>
<sequence length="109" mass="11684">MATRSVDEIRVDLAANRAKLAEATAEAVEAVKPANIARESVDQVKQFAKGEFNAATSQLKDEQGGWRRDRLIAIGGAVLGTVLFFATLSAIAKRRTALELSMQHAVTSS</sequence>
<gene>
    <name evidence="1" type="ORF">RPIT_09405</name>
</gene>
<dbReference type="EMBL" id="CP019605">
    <property type="protein sequence ID" value="AQP44974.1"/>
    <property type="molecule type" value="Genomic_DNA"/>
</dbReference>
<reference evidence="1 2" key="1">
    <citation type="journal article" date="2016" name="Int. J. Syst. Evol. Microbiol.">
        <title>Tessaracoccus flavus sp. nov., isolated from the drainage system of a lindane-producing factory.</title>
        <authorList>
            <person name="Kumari R."/>
            <person name="Singh P."/>
            <person name="Schumann P."/>
            <person name="Lal R."/>
        </authorList>
    </citation>
    <scope>NUCLEOTIDE SEQUENCE [LARGE SCALE GENOMIC DNA]</scope>
    <source>
        <strain evidence="1 2">RP1T</strain>
    </source>
</reference>